<dbReference type="InterPro" id="IPR020846">
    <property type="entry name" value="MFS_dom"/>
</dbReference>
<accession>A0ABM8VDD0</accession>
<organism evidence="9 10">
    <name type="scientific">Paenibacillus allorhizosphaerae</name>
    <dbReference type="NCBI Taxonomy" id="2849866"/>
    <lineage>
        <taxon>Bacteria</taxon>
        <taxon>Bacillati</taxon>
        <taxon>Bacillota</taxon>
        <taxon>Bacilli</taxon>
        <taxon>Bacillales</taxon>
        <taxon>Paenibacillaceae</taxon>
        <taxon>Paenibacillus</taxon>
    </lineage>
</organism>
<dbReference type="PANTHER" id="PTHR23501:SF191">
    <property type="entry name" value="VACUOLAR BASIC AMINO ACID TRANSPORTER 4"/>
    <property type="match status" value="1"/>
</dbReference>
<evidence type="ECO:0000256" key="7">
    <source>
        <dbReference type="SAM" id="Phobius"/>
    </source>
</evidence>
<feature type="transmembrane region" description="Helical" evidence="7">
    <location>
        <begin position="400"/>
        <end position="418"/>
    </location>
</feature>
<dbReference type="PANTHER" id="PTHR23501">
    <property type="entry name" value="MAJOR FACILITATOR SUPERFAMILY"/>
    <property type="match status" value="1"/>
</dbReference>
<feature type="transmembrane region" description="Helical" evidence="7">
    <location>
        <begin position="295"/>
        <end position="318"/>
    </location>
</feature>
<keyword evidence="3" id="KW-1003">Cell membrane</keyword>
<feature type="transmembrane region" description="Helical" evidence="7">
    <location>
        <begin position="354"/>
        <end position="379"/>
    </location>
</feature>
<keyword evidence="10" id="KW-1185">Reference proteome</keyword>
<feature type="domain" description="Major facilitator superfamily (MFS) profile" evidence="8">
    <location>
        <begin position="11"/>
        <end position="456"/>
    </location>
</feature>
<keyword evidence="2" id="KW-0813">Transport</keyword>
<dbReference type="Proteomes" id="UP000730618">
    <property type="component" value="Unassembled WGS sequence"/>
</dbReference>
<feature type="transmembrane region" description="Helical" evidence="7">
    <location>
        <begin position="76"/>
        <end position="95"/>
    </location>
</feature>
<gene>
    <name evidence="9" type="primary">bmr3_2</name>
    <name evidence="9" type="ORF">PAECIP111802_01130</name>
</gene>
<dbReference type="InterPro" id="IPR011701">
    <property type="entry name" value="MFS"/>
</dbReference>
<feature type="transmembrane region" description="Helical" evidence="7">
    <location>
        <begin position="330"/>
        <end position="348"/>
    </location>
</feature>
<evidence type="ECO:0000256" key="3">
    <source>
        <dbReference type="ARBA" id="ARBA00022475"/>
    </source>
</evidence>
<comment type="caution">
    <text evidence="9">The sequence shown here is derived from an EMBL/GenBank/DDBJ whole genome shotgun (WGS) entry which is preliminary data.</text>
</comment>
<evidence type="ECO:0000256" key="2">
    <source>
        <dbReference type="ARBA" id="ARBA00022448"/>
    </source>
</evidence>
<keyword evidence="5 7" id="KW-1133">Transmembrane helix</keyword>
<feature type="transmembrane region" description="Helical" evidence="7">
    <location>
        <begin position="197"/>
        <end position="215"/>
    </location>
</feature>
<keyword evidence="4 7" id="KW-0812">Transmembrane</keyword>
<dbReference type="RefSeq" id="WP_218097456.1">
    <property type="nucleotide sequence ID" value="NZ_CAJVCE010000002.1"/>
</dbReference>
<comment type="subcellular location">
    <subcellularLocation>
        <location evidence="1">Cell membrane</location>
        <topology evidence="1">Multi-pass membrane protein</topology>
    </subcellularLocation>
</comment>
<dbReference type="CDD" id="cd17502">
    <property type="entry name" value="MFS_Azr1_MDR_like"/>
    <property type="match status" value="1"/>
</dbReference>
<feature type="transmembrane region" description="Helical" evidence="7">
    <location>
        <begin position="101"/>
        <end position="125"/>
    </location>
</feature>
<dbReference type="PROSITE" id="PS50850">
    <property type="entry name" value="MFS"/>
    <property type="match status" value="1"/>
</dbReference>
<dbReference type="EMBL" id="CAJVCE010000002">
    <property type="protein sequence ID" value="CAG7625088.1"/>
    <property type="molecule type" value="Genomic_DNA"/>
</dbReference>
<feature type="transmembrane region" description="Helical" evidence="7">
    <location>
        <begin position="164"/>
        <end position="185"/>
    </location>
</feature>
<keyword evidence="6 7" id="KW-0472">Membrane</keyword>
<feature type="transmembrane region" description="Helical" evidence="7">
    <location>
        <begin position="137"/>
        <end position="158"/>
    </location>
</feature>
<evidence type="ECO:0000256" key="4">
    <source>
        <dbReference type="ARBA" id="ARBA00022692"/>
    </source>
</evidence>
<protein>
    <submittedName>
        <fullName evidence="9">Multidrug resistance protein 3</fullName>
    </submittedName>
</protein>
<dbReference type="InterPro" id="IPR004638">
    <property type="entry name" value="EmrB-like"/>
</dbReference>
<evidence type="ECO:0000313" key="9">
    <source>
        <dbReference type="EMBL" id="CAG7625088.1"/>
    </source>
</evidence>
<feature type="transmembrane region" description="Helical" evidence="7">
    <location>
        <begin position="42"/>
        <end position="64"/>
    </location>
</feature>
<sequence length="464" mass="49989">MPHKTTNRKMVTLGLLAALFVGALDVTVVSTAMPHIINDLSGLSLVSWVFSIYTLTTCVATPIFGKLTDLFGRRSVFTIGLILFVLGSILCGAAQSMTALIWYRALQGIGAGALNPVTFTIIGDLYPGEQRGKMQGVFASVWSVAGLLGPLVGGYFVDYVNWRWIFYMNVPIGIVSFFLVFGFLHEQFEKKAKSIDYLGALTFTVGISALLYALLSGGESYPWNSPVIMALFAVAVAALVLFVFIEKRAAEPMIPLSIFQNRVMNVSNISGFLAFSVSTGTSIYAPMWIQTLLGYSATTSGLMVMPMSIAWPIAANLAGRYMYRVGAKKIVIFGALVVLLGGLWLTALTLQSPYWYLVGILTVVGFGMGCVSTPATVLVQSVVGWQQRGVATAANSLMRSLGQTVGVAVFGTLFNSYLVQHTNAEIAGGIHAVFVAIFIITVLNAISVFFLPPQRKIAEMQKAN</sequence>
<evidence type="ECO:0000259" key="8">
    <source>
        <dbReference type="PROSITE" id="PS50850"/>
    </source>
</evidence>
<name>A0ABM8VDD0_9BACL</name>
<evidence type="ECO:0000313" key="10">
    <source>
        <dbReference type="Proteomes" id="UP000730618"/>
    </source>
</evidence>
<dbReference type="Pfam" id="PF07690">
    <property type="entry name" value="MFS_1"/>
    <property type="match status" value="2"/>
</dbReference>
<reference evidence="9 10" key="1">
    <citation type="submission" date="2021-06" db="EMBL/GenBank/DDBJ databases">
        <authorList>
            <person name="Criscuolo A."/>
        </authorList>
    </citation>
    <scope>NUCLEOTIDE SEQUENCE [LARGE SCALE GENOMIC DNA]</scope>
    <source>
        <strain evidence="10">CIP 111802</strain>
    </source>
</reference>
<feature type="transmembrane region" description="Helical" evidence="7">
    <location>
        <begin position="430"/>
        <end position="451"/>
    </location>
</feature>
<dbReference type="NCBIfam" id="TIGR00711">
    <property type="entry name" value="efflux_EmrB"/>
    <property type="match status" value="1"/>
</dbReference>
<evidence type="ECO:0000256" key="6">
    <source>
        <dbReference type="ARBA" id="ARBA00023136"/>
    </source>
</evidence>
<evidence type="ECO:0000256" key="1">
    <source>
        <dbReference type="ARBA" id="ARBA00004651"/>
    </source>
</evidence>
<evidence type="ECO:0000256" key="5">
    <source>
        <dbReference type="ARBA" id="ARBA00022989"/>
    </source>
</evidence>
<feature type="transmembrane region" description="Helical" evidence="7">
    <location>
        <begin position="227"/>
        <end position="245"/>
    </location>
</feature>
<proteinExistence type="predicted"/>
<feature type="transmembrane region" description="Helical" evidence="7">
    <location>
        <begin position="266"/>
        <end position="289"/>
    </location>
</feature>